<evidence type="ECO:0000313" key="1">
    <source>
        <dbReference type="Proteomes" id="UP000515204"/>
    </source>
</evidence>
<protein>
    <submittedName>
        <fullName evidence="2">Uncharacterized protein LOC106745832 isoform X1</fullName>
    </submittedName>
</protein>
<dbReference type="RefSeq" id="XP_014477281.1">
    <property type="nucleotide sequence ID" value="XM_014621795.1"/>
</dbReference>
<dbReference type="AlphaFoldDB" id="A0A6P3XFP4"/>
<sequence>MQPSDSTQPRLRTHVQRWPESGPTAEVIITMSGIVSTGISNCNCLTARLQNGSSFAAMAISTIRRASVGGPNETRAIASSRVLDGKHENGAASRVSATLTCLPRHRNAKRFTSVNPGISGYHSGSRSRD</sequence>
<name>A0A6P3XFP4_DINQU</name>
<dbReference type="GeneID" id="106745832"/>
<proteinExistence type="predicted"/>
<gene>
    <name evidence="2" type="primary">LOC106745832</name>
</gene>
<accession>A0A6P3XFP4</accession>
<evidence type="ECO:0000313" key="2">
    <source>
        <dbReference type="RefSeq" id="XP_014477281.1"/>
    </source>
</evidence>
<keyword evidence="1" id="KW-1185">Reference proteome</keyword>
<dbReference type="Proteomes" id="UP000515204">
    <property type="component" value="Unplaced"/>
</dbReference>
<dbReference type="KEGG" id="dqu:106745832"/>
<reference evidence="2" key="1">
    <citation type="submission" date="2025-08" db="UniProtKB">
        <authorList>
            <consortium name="RefSeq"/>
        </authorList>
    </citation>
    <scope>IDENTIFICATION</scope>
</reference>
<organism evidence="1 2">
    <name type="scientific">Dinoponera quadriceps</name>
    <name type="common">South American ant</name>
    <dbReference type="NCBI Taxonomy" id="609295"/>
    <lineage>
        <taxon>Eukaryota</taxon>
        <taxon>Metazoa</taxon>
        <taxon>Ecdysozoa</taxon>
        <taxon>Arthropoda</taxon>
        <taxon>Hexapoda</taxon>
        <taxon>Insecta</taxon>
        <taxon>Pterygota</taxon>
        <taxon>Neoptera</taxon>
        <taxon>Endopterygota</taxon>
        <taxon>Hymenoptera</taxon>
        <taxon>Apocrita</taxon>
        <taxon>Aculeata</taxon>
        <taxon>Formicoidea</taxon>
        <taxon>Formicidae</taxon>
        <taxon>Ponerinae</taxon>
        <taxon>Ponerini</taxon>
        <taxon>Dinoponera</taxon>
    </lineage>
</organism>
<dbReference type="OrthoDB" id="10571814at2759"/>